<dbReference type="InterPro" id="IPR031977">
    <property type="entry name" value="DUF4783"/>
</dbReference>
<dbReference type="Pfam" id="PF16022">
    <property type="entry name" value="DUF4783"/>
    <property type="match status" value="1"/>
</dbReference>
<reference evidence="1 2" key="1">
    <citation type="submission" date="2019-12" db="EMBL/GenBank/DDBJ databases">
        <authorList>
            <person name="Zhao J."/>
        </authorList>
    </citation>
    <scope>NUCLEOTIDE SEQUENCE [LARGE SCALE GENOMIC DNA]</scope>
    <source>
        <strain evidence="1 2">S-15</strain>
    </source>
</reference>
<proteinExistence type="predicted"/>
<comment type="caution">
    <text evidence="1">The sequence shown here is derived from an EMBL/GenBank/DDBJ whole genome shotgun (WGS) entry which is preliminary data.</text>
</comment>
<dbReference type="RefSeq" id="WP_160632831.1">
    <property type="nucleotide sequence ID" value="NZ_WWNE01000006.1"/>
</dbReference>
<protein>
    <submittedName>
        <fullName evidence="1">DUF4783 domain-containing protein</fullName>
    </submittedName>
</protein>
<dbReference type="Gene3D" id="3.10.450.50">
    <property type="match status" value="1"/>
</dbReference>
<evidence type="ECO:0000313" key="2">
    <source>
        <dbReference type="Proteomes" id="UP000470771"/>
    </source>
</evidence>
<organism evidence="1 2">
    <name type="scientific">Acidiluteibacter ferrifornacis</name>
    <dbReference type="NCBI Taxonomy" id="2692424"/>
    <lineage>
        <taxon>Bacteria</taxon>
        <taxon>Pseudomonadati</taxon>
        <taxon>Bacteroidota</taxon>
        <taxon>Flavobacteriia</taxon>
        <taxon>Flavobacteriales</taxon>
        <taxon>Cryomorphaceae</taxon>
        <taxon>Acidiluteibacter</taxon>
    </lineage>
</organism>
<accession>A0A6N9NIX7</accession>
<dbReference type="EMBL" id="WWNE01000006">
    <property type="protein sequence ID" value="NBG65873.1"/>
    <property type="molecule type" value="Genomic_DNA"/>
</dbReference>
<sequence>MKFKQLLPLVFIVLFSFQFLFGQSNSEISKAIATGSAKELAKYFNENIDLKIPGTDGVFNKMQAELILKDFFVQNPIESYEVKHEGKSKNEAHYSIGELILSSNKYRTYILIKKQENSFKIIEFNIELDE</sequence>
<dbReference type="AlphaFoldDB" id="A0A6N9NIX7"/>
<keyword evidence="2" id="KW-1185">Reference proteome</keyword>
<dbReference type="Proteomes" id="UP000470771">
    <property type="component" value="Unassembled WGS sequence"/>
</dbReference>
<name>A0A6N9NIX7_9FLAO</name>
<evidence type="ECO:0000313" key="1">
    <source>
        <dbReference type="EMBL" id="NBG65873.1"/>
    </source>
</evidence>
<gene>
    <name evidence="1" type="ORF">GQN54_07060</name>
</gene>